<proteinExistence type="inferred from homology"/>
<dbReference type="PANTHER" id="PTHR45911">
    <property type="entry name" value="C2 DOMAIN-CONTAINING PROTEIN"/>
    <property type="match status" value="1"/>
</dbReference>
<gene>
    <name evidence="5" type="ORF">XELAEV_180108174mg</name>
</gene>
<evidence type="ECO:0000313" key="6">
    <source>
        <dbReference type="Proteomes" id="UP000694892"/>
    </source>
</evidence>
<dbReference type="PANTHER" id="PTHR45911:SF3">
    <property type="entry name" value="DYSFERLIN-RELATED"/>
    <property type="match status" value="1"/>
</dbReference>
<evidence type="ECO:0000256" key="2">
    <source>
        <dbReference type="ARBA" id="ARBA00022723"/>
    </source>
</evidence>
<dbReference type="GO" id="GO:0046928">
    <property type="term" value="P:regulation of neurotransmitter secretion"/>
    <property type="evidence" value="ECO:0007669"/>
    <property type="project" value="TreeGrafter"/>
</dbReference>
<evidence type="ECO:0000256" key="3">
    <source>
        <dbReference type="ARBA" id="ARBA00022837"/>
    </source>
</evidence>
<evidence type="ECO:0000259" key="4">
    <source>
        <dbReference type="PROSITE" id="PS50004"/>
    </source>
</evidence>
<reference evidence="6" key="1">
    <citation type="journal article" date="2016" name="Nature">
        <title>Genome evolution in the allotetraploid frog Xenopus laevis.</title>
        <authorList>
            <person name="Session A.M."/>
            <person name="Uno Y."/>
            <person name="Kwon T."/>
            <person name="Chapman J.A."/>
            <person name="Toyoda A."/>
            <person name="Takahashi S."/>
            <person name="Fukui A."/>
            <person name="Hikosaka A."/>
            <person name="Suzuki A."/>
            <person name="Kondo M."/>
            <person name="van Heeringen S.J."/>
            <person name="Quigley I."/>
            <person name="Heinz S."/>
            <person name="Ogino H."/>
            <person name="Ochi H."/>
            <person name="Hellsten U."/>
            <person name="Lyons J.B."/>
            <person name="Simakov O."/>
            <person name="Putnam N."/>
            <person name="Stites J."/>
            <person name="Kuroki Y."/>
            <person name="Tanaka T."/>
            <person name="Michiue T."/>
            <person name="Watanabe M."/>
            <person name="Bogdanovic O."/>
            <person name="Lister R."/>
            <person name="Georgiou G."/>
            <person name="Paranjpe S.S."/>
            <person name="van Kruijsbergen I."/>
            <person name="Shu S."/>
            <person name="Carlson J."/>
            <person name="Kinoshita T."/>
            <person name="Ohta Y."/>
            <person name="Mawaribuchi S."/>
            <person name="Jenkins J."/>
            <person name="Grimwood J."/>
            <person name="Schmutz J."/>
            <person name="Mitros T."/>
            <person name="Mozaffari S.V."/>
            <person name="Suzuki Y."/>
            <person name="Haramoto Y."/>
            <person name="Yamamoto T.S."/>
            <person name="Takagi C."/>
            <person name="Heald R."/>
            <person name="Miller K."/>
            <person name="Haudenschild C."/>
            <person name="Kitzman J."/>
            <person name="Nakayama T."/>
            <person name="Izutsu Y."/>
            <person name="Robert J."/>
            <person name="Fortriede J."/>
            <person name="Burns K."/>
            <person name="Lotay V."/>
            <person name="Karimi K."/>
            <person name="Yasuoka Y."/>
            <person name="Dichmann D.S."/>
            <person name="Flajnik M.F."/>
            <person name="Houston D.W."/>
            <person name="Shendure J."/>
            <person name="DuPasquier L."/>
            <person name="Vize P.D."/>
            <person name="Zorn A.M."/>
            <person name="Ito M."/>
            <person name="Marcotte E.M."/>
            <person name="Wallingford J.B."/>
            <person name="Ito Y."/>
            <person name="Asashima M."/>
            <person name="Ueno N."/>
            <person name="Matsuda Y."/>
            <person name="Veenstra G.J."/>
            <person name="Fujiyama A."/>
            <person name="Harland R.M."/>
            <person name="Taira M."/>
            <person name="Rokhsar D.S."/>
        </authorList>
    </citation>
    <scope>NUCLEOTIDE SEQUENCE [LARGE SCALE GENOMIC DNA]</scope>
    <source>
        <strain evidence="6">J</strain>
    </source>
</reference>
<accession>A0A974DW48</accession>
<organism evidence="5 6">
    <name type="scientific">Xenopus laevis</name>
    <name type="common">African clawed frog</name>
    <dbReference type="NCBI Taxonomy" id="8355"/>
    <lineage>
        <taxon>Eukaryota</taxon>
        <taxon>Metazoa</taxon>
        <taxon>Chordata</taxon>
        <taxon>Craniata</taxon>
        <taxon>Vertebrata</taxon>
        <taxon>Euteleostomi</taxon>
        <taxon>Amphibia</taxon>
        <taxon>Batrachia</taxon>
        <taxon>Anura</taxon>
        <taxon>Pipoidea</taxon>
        <taxon>Pipidae</taxon>
        <taxon>Xenopodinae</taxon>
        <taxon>Xenopus</taxon>
        <taxon>Xenopus</taxon>
    </lineage>
</organism>
<name>A0A974DW48_XENLA</name>
<protein>
    <recommendedName>
        <fullName evidence="4">C2 domain-containing protein</fullName>
    </recommendedName>
</protein>
<dbReference type="InterPro" id="IPR000008">
    <property type="entry name" value="C2_dom"/>
</dbReference>
<dbReference type="AlphaFoldDB" id="A0A974DW48"/>
<dbReference type="SUPFAM" id="SSF49562">
    <property type="entry name" value="C2 domain (Calcium/lipid-binding domain, CaLB)"/>
    <property type="match status" value="1"/>
</dbReference>
<feature type="non-terminal residue" evidence="5">
    <location>
        <position position="106"/>
    </location>
</feature>
<sequence length="106" mass="12216">TLPKTLNPQWREQIDMHILEDQGGVIEITVWDKDAGKRDDFIGRCHVDFSTMSKEKTHKLKLKLEEGEGWLVLLVTLTASSVVTVSDRTVGCLEDQNEREAIFRRY</sequence>
<evidence type="ECO:0000313" key="5">
    <source>
        <dbReference type="EMBL" id="OCT98580.1"/>
    </source>
</evidence>
<dbReference type="GO" id="GO:0030672">
    <property type="term" value="C:synaptic vesicle membrane"/>
    <property type="evidence" value="ECO:0007669"/>
    <property type="project" value="TreeGrafter"/>
</dbReference>
<dbReference type="Pfam" id="PF00168">
    <property type="entry name" value="C2"/>
    <property type="match status" value="1"/>
</dbReference>
<comment type="similarity">
    <text evidence="1">Belongs to the MCTP family.</text>
</comment>
<dbReference type="Proteomes" id="UP000694892">
    <property type="component" value="Chromosome 1S"/>
</dbReference>
<feature type="domain" description="C2" evidence="4">
    <location>
        <begin position="1"/>
        <end position="62"/>
    </location>
</feature>
<dbReference type="Gene3D" id="2.60.40.150">
    <property type="entry name" value="C2 domain"/>
    <property type="match status" value="1"/>
</dbReference>
<feature type="non-terminal residue" evidence="5">
    <location>
        <position position="1"/>
    </location>
</feature>
<dbReference type="EMBL" id="CM004467">
    <property type="protein sequence ID" value="OCT98580.1"/>
    <property type="molecule type" value="Genomic_DNA"/>
</dbReference>
<dbReference type="GO" id="GO:0005509">
    <property type="term" value="F:calcium ion binding"/>
    <property type="evidence" value="ECO:0007669"/>
    <property type="project" value="TreeGrafter"/>
</dbReference>
<keyword evidence="3" id="KW-0106">Calcium</keyword>
<dbReference type="PROSITE" id="PS50004">
    <property type="entry name" value="C2"/>
    <property type="match status" value="1"/>
</dbReference>
<evidence type="ECO:0000256" key="1">
    <source>
        <dbReference type="ARBA" id="ARBA00007923"/>
    </source>
</evidence>
<keyword evidence="2" id="KW-0479">Metal-binding</keyword>
<dbReference type="InterPro" id="IPR035892">
    <property type="entry name" value="C2_domain_sf"/>
</dbReference>